<evidence type="ECO:0000313" key="2">
    <source>
        <dbReference type="EMBL" id="OLP93412.1"/>
    </source>
</evidence>
<sequence>MAPWKRIALLGAPLLRGAGADLAQTDDARRLYSVPLPTSLEFVDAVWDTRVLWPEVTAIVRRLIWIL</sequence>
<feature type="signal peptide" evidence="1">
    <location>
        <begin position="1"/>
        <end position="20"/>
    </location>
</feature>
<reference evidence="2 3" key="1">
    <citation type="submission" date="2016-02" db="EMBL/GenBank/DDBJ databases">
        <title>Genome analysis of coral dinoflagellate symbionts highlights evolutionary adaptations to a symbiotic lifestyle.</title>
        <authorList>
            <person name="Aranda M."/>
            <person name="Li Y."/>
            <person name="Liew Y.J."/>
            <person name="Baumgarten S."/>
            <person name="Simakov O."/>
            <person name="Wilson M."/>
            <person name="Piel J."/>
            <person name="Ashoor H."/>
            <person name="Bougouffa S."/>
            <person name="Bajic V.B."/>
            <person name="Ryu T."/>
            <person name="Ravasi T."/>
            <person name="Bayer T."/>
            <person name="Micklem G."/>
            <person name="Kim H."/>
            <person name="Bhak J."/>
            <person name="Lajeunesse T.C."/>
            <person name="Voolstra C.R."/>
        </authorList>
    </citation>
    <scope>NUCLEOTIDE SEQUENCE [LARGE SCALE GENOMIC DNA]</scope>
    <source>
        <strain evidence="2 3">CCMP2467</strain>
    </source>
</reference>
<dbReference type="Proteomes" id="UP000186817">
    <property type="component" value="Unassembled WGS sequence"/>
</dbReference>
<gene>
    <name evidence="2" type="ORF">AK812_SmicGene24706</name>
</gene>
<dbReference type="EMBL" id="LSRX01000582">
    <property type="protein sequence ID" value="OLP93412.1"/>
    <property type="molecule type" value="Genomic_DNA"/>
</dbReference>
<name>A0A1Q9DE37_SYMMI</name>
<feature type="chain" id="PRO_5012096159" evidence="1">
    <location>
        <begin position="21"/>
        <end position="67"/>
    </location>
</feature>
<protein>
    <submittedName>
        <fullName evidence="2">Uncharacterized protein</fullName>
    </submittedName>
</protein>
<proteinExistence type="predicted"/>
<organism evidence="2 3">
    <name type="scientific">Symbiodinium microadriaticum</name>
    <name type="common">Dinoflagellate</name>
    <name type="synonym">Zooxanthella microadriatica</name>
    <dbReference type="NCBI Taxonomy" id="2951"/>
    <lineage>
        <taxon>Eukaryota</taxon>
        <taxon>Sar</taxon>
        <taxon>Alveolata</taxon>
        <taxon>Dinophyceae</taxon>
        <taxon>Suessiales</taxon>
        <taxon>Symbiodiniaceae</taxon>
        <taxon>Symbiodinium</taxon>
    </lineage>
</organism>
<keyword evidence="1" id="KW-0732">Signal</keyword>
<dbReference type="AlphaFoldDB" id="A0A1Q9DE37"/>
<evidence type="ECO:0000256" key="1">
    <source>
        <dbReference type="SAM" id="SignalP"/>
    </source>
</evidence>
<accession>A0A1Q9DE37</accession>
<evidence type="ECO:0000313" key="3">
    <source>
        <dbReference type="Proteomes" id="UP000186817"/>
    </source>
</evidence>
<comment type="caution">
    <text evidence="2">The sequence shown here is derived from an EMBL/GenBank/DDBJ whole genome shotgun (WGS) entry which is preliminary data.</text>
</comment>
<keyword evidence="3" id="KW-1185">Reference proteome</keyword>